<dbReference type="CDD" id="cd02042">
    <property type="entry name" value="ParAB_family"/>
    <property type="match status" value="1"/>
</dbReference>
<dbReference type="EMBL" id="VSSQ01000349">
    <property type="protein sequence ID" value="MPL92136.1"/>
    <property type="molecule type" value="Genomic_DNA"/>
</dbReference>
<protein>
    <recommendedName>
        <fullName evidence="2">CobQ/CobB/MinD/ParA nucleotide binding domain-containing protein</fullName>
    </recommendedName>
</protein>
<dbReference type="AlphaFoldDB" id="A0A644VLF0"/>
<dbReference type="InterPro" id="IPR050678">
    <property type="entry name" value="DNA_Partitioning_ATPase"/>
</dbReference>
<organism evidence="1">
    <name type="scientific">bioreactor metagenome</name>
    <dbReference type="NCBI Taxonomy" id="1076179"/>
    <lineage>
        <taxon>unclassified sequences</taxon>
        <taxon>metagenomes</taxon>
        <taxon>ecological metagenomes</taxon>
    </lineage>
</organism>
<evidence type="ECO:0008006" key="2">
    <source>
        <dbReference type="Google" id="ProtNLM"/>
    </source>
</evidence>
<name>A0A644VLF0_9ZZZZ</name>
<dbReference type="Pfam" id="PF07015">
    <property type="entry name" value="VirC1"/>
    <property type="match status" value="1"/>
</dbReference>
<dbReference type="Gene3D" id="3.40.50.300">
    <property type="entry name" value="P-loop containing nucleotide triphosphate hydrolases"/>
    <property type="match status" value="1"/>
</dbReference>
<sequence>MASRKLHQCSTPRLSASPLARLSASPLARLSASPLARLSAVPPLRSPAFPPPRLSAFPLLRLYAFTPTWYLSGNFEQEIHMKVITAYSHKGGTGKTTALMMLASAIEARGQSALLVDCDPHQSFKAYQSYSAEADPGVWSDKLDVVFRHYEATSLTVLEETLLDADESGKYDFCLLNLAGVDHPFNRHVLRYAELTLVPFAPAALDMMELPGALNVVRELGESGEVGEVRVVFTKMKSSRSKMNAAQNAYIESVIEGFPVLKTEIHDTAVLGDLVMRGLLGRAIAAWEGQATGLQKMEVMRLRDALAECEALLAEAMEVIGEGE</sequence>
<dbReference type="InterPro" id="IPR027417">
    <property type="entry name" value="P-loop_NTPase"/>
</dbReference>
<dbReference type="SUPFAM" id="SSF52540">
    <property type="entry name" value="P-loop containing nucleoside triphosphate hydrolases"/>
    <property type="match status" value="1"/>
</dbReference>
<gene>
    <name evidence="1" type="ORF">SDC9_38233</name>
</gene>
<accession>A0A644VLF0</accession>
<dbReference type="PANTHER" id="PTHR13696:SF96">
    <property type="entry name" value="COBQ_COBB_MIND_PARA NUCLEOTIDE BINDING DOMAIN-CONTAINING PROTEIN"/>
    <property type="match status" value="1"/>
</dbReference>
<evidence type="ECO:0000313" key="1">
    <source>
        <dbReference type="EMBL" id="MPL92136.1"/>
    </source>
</evidence>
<comment type="caution">
    <text evidence="1">The sequence shown here is derived from an EMBL/GenBank/DDBJ whole genome shotgun (WGS) entry which is preliminary data.</text>
</comment>
<reference evidence="1" key="1">
    <citation type="submission" date="2019-08" db="EMBL/GenBank/DDBJ databases">
        <authorList>
            <person name="Kucharzyk K."/>
            <person name="Murdoch R.W."/>
            <person name="Higgins S."/>
            <person name="Loffler F."/>
        </authorList>
    </citation>
    <scope>NUCLEOTIDE SEQUENCE</scope>
</reference>
<dbReference type="InterPro" id="IPR009744">
    <property type="entry name" value="VirC1"/>
</dbReference>
<dbReference type="PANTHER" id="PTHR13696">
    <property type="entry name" value="P-LOOP CONTAINING NUCLEOSIDE TRIPHOSPHATE HYDROLASE"/>
    <property type="match status" value="1"/>
</dbReference>
<proteinExistence type="predicted"/>